<feature type="transmembrane region" description="Helical" evidence="12">
    <location>
        <begin position="28"/>
        <end position="47"/>
    </location>
</feature>
<feature type="transmembrane region" description="Helical" evidence="12">
    <location>
        <begin position="67"/>
        <end position="90"/>
    </location>
</feature>
<evidence type="ECO:0000256" key="2">
    <source>
        <dbReference type="ARBA" id="ARBA00010823"/>
    </source>
</evidence>
<feature type="transmembrane region" description="Helical" evidence="12">
    <location>
        <begin position="96"/>
        <end position="115"/>
    </location>
</feature>
<dbReference type="GO" id="GO:0005886">
    <property type="term" value="C:plasma membrane"/>
    <property type="evidence" value="ECO:0007669"/>
    <property type="project" value="UniProtKB-SubCell"/>
</dbReference>
<feature type="transmembrane region" description="Helical" evidence="12">
    <location>
        <begin position="231"/>
        <end position="252"/>
    </location>
</feature>
<evidence type="ECO:0000256" key="8">
    <source>
        <dbReference type="ARBA" id="ARBA00023002"/>
    </source>
</evidence>
<keyword evidence="4" id="KW-0997">Cell inner membrane</keyword>
<dbReference type="InterPro" id="IPR033885">
    <property type="entry name" value="AlkB/XylM"/>
</dbReference>
<evidence type="ECO:0000259" key="13">
    <source>
        <dbReference type="Pfam" id="PF00487"/>
    </source>
</evidence>
<evidence type="ECO:0000256" key="4">
    <source>
        <dbReference type="ARBA" id="ARBA00022519"/>
    </source>
</evidence>
<accession>A0AA37WFR2</accession>
<comment type="caution">
    <text evidence="14">The sequence shown here is derived from an EMBL/GenBank/DDBJ whole genome shotgun (WGS) entry which is preliminary data.</text>
</comment>
<evidence type="ECO:0000256" key="12">
    <source>
        <dbReference type="SAM" id="Phobius"/>
    </source>
</evidence>
<feature type="transmembrane region" description="Helical" evidence="12">
    <location>
        <begin position="209"/>
        <end position="225"/>
    </location>
</feature>
<evidence type="ECO:0000256" key="5">
    <source>
        <dbReference type="ARBA" id="ARBA00022692"/>
    </source>
</evidence>
<keyword evidence="9" id="KW-0408">Iron</keyword>
<name>A0AA37WFR2_9BACT</name>
<evidence type="ECO:0000313" key="15">
    <source>
        <dbReference type="Proteomes" id="UP001156666"/>
    </source>
</evidence>
<keyword evidence="5 12" id="KW-0812">Transmembrane</keyword>
<proteinExistence type="inferred from homology"/>
<dbReference type="RefSeq" id="WP_235291645.1">
    <property type="nucleotide sequence ID" value="NZ_BSOH01000014.1"/>
</dbReference>
<dbReference type="GO" id="GO:0006629">
    <property type="term" value="P:lipid metabolic process"/>
    <property type="evidence" value="ECO:0007669"/>
    <property type="project" value="InterPro"/>
</dbReference>
<organism evidence="14 15">
    <name type="scientific">Portibacter lacus</name>
    <dbReference type="NCBI Taxonomy" id="1099794"/>
    <lineage>
        <taxon>Bacteria</taxon>
        <taxon>Pseudomonadati</taxon>
        <taxon>Bacteroidota</taxon>
        <taxon>Saprospiria</taxon>
        <taxon>Saprospirales</taxon>
        <taxon>Haliscomenobacteraceae</taxon>
        <taxon>Portibacter</taxon>
    </lineage>
</organism>
<evidence type="ECO:0000256" key="1">
    <source>
        <dbReference type="ARBA" id="ARBA00004429"/>
    </source>
</evidence>
<reference evidence="14" key="2">
    <citation type="submission" date="2023-01" db="EMBL/GenBank/DDBJ databases">
        <title>Draft genome sequence of Portibacter lacus strain NBRC 108769.</title>
        <authorList>
            <person name="Sun Q."/>
            <person name="Mori K."/>
        </authorList>
    </citation>
    <scope>NUCLEOTIDE SEQUENCE</scope>
    <source>
        <strain evidence="14">NBRC 108769</strain>
    </source>
</reference>
<comment type="similarity">
    <text evidence="2">Belongs to the fatty acid desaturase type 1 family. AlkB subfamily.</text>
</comment>
<dbReference type="CDD" id="cd03512">
    <property type="entry name" value="Alkane-hydroxylase"/>
    <property type="match status" value="1"/>
</dbReference>
<keyword evidence="8" id="KW-0560">Oxidoreductase</keyword>
<dbReference type="PANTHER" id="PTHR38674">
    <property type="entry name" value="ALKANE 1-MONOOXYGENASE 1"/>
    <property type="match status" value="1"/>
</dbReference>
<evidence type="ECO:0000256" key="9">
    <source>
        <dbReference type="ARBA" id="ARBA00023004"/>
    </source>
</evidence>
<evidence type="ECO:0000256" key="6">
    <source>
        <dbReference type="ARBA" id="ARBA00022723"/>
    </source>
</evidence>
<dbReference type="GO" id="GO:0046872">
    <property type="term" value="F:metal ion binding"/>
    <property type="evidence" value="ECO:0007669"/>
    <property type="project" value="UniProtKB-KW"/>
</dbReference>
<evidence type="ECO:0000256" key="7">
    <source>
        <dbReference type="ARBA" id="ARBA00022989"/>
    </source>
</evidence>
<evidence type="ECO:0000256" key="11">
    <source>
        <dbReference type="ARBA" id="ARBA00023136"/>
    </source>
</evidence>
<keyword evidence="6" id="KW-0479">Metal-binding</keyword>
<protein>
    <submittedName>
        <fullName evidence="14">Alkane 1-monooxygenase</fullName>
    </submittedName>
</protein>
<keyword evidence="3" id="KW-1003">Cell membrane</keyword>
<dbReference type="PANTHER" id="PTHR38674:SF1">
    <property type="entry name" value="ALKANE 1-MONOOXYGENASE 1"/>
    <property type="match status" value="1"/>
</dbReference>
<evidence type="ECO:0000256" key="3">
    <source>
        <dbReference type="ARBA" id="ARBA00022475"/>
    </source>
</evidence>
<dbReference type="GO" id="GO:0004497">
    <property type="term" value="F:monooxygenase activity"/>
    <property type="evidence" value="ECO:0007669"/>
    <property type="project" value="UniProtKB-KW"/>
</dbReference>
<dbReference type="EMBL" id="BSOH01000014">
    <property type="protein sequence ID" value="GLR17969.1"/>
    <property type="molecule type" value="Genomic_DNA"/>
</dbReference>
<dbReference type="Proteomes" id="UP001156666">
    <property type="component" value="Unassembled WGS sequence"/>
</dbReference>
<sequence>MKIRDLKYLLAYLIPFSAYLALEFLNYWSFSTVILAFVILPVSERFIKSNHINDSPEVEQQRKLNRLFDWIIYLNIPIVYFLIFKTVAIIQTDISWVTQLGLLLNLGIVMATAGINVAHEIGHRPGIWNKIASGLLLIPSLYGHFTIEHNNGHHKWVATPDDPVTAKYGQSIYSYWGTAVSGVFTKAWEISFTQMKRAGKPRFHYSNELIWMMLAQLVLFTSYYLIGGLHVFLFCLVAAVISFSLLECIDYVEHYGLQRKKLKSGKYERVNERHSWNSDHELGRIFLYELTRHTDHHLNANRKYQILRNIESSPQLPYGYPGSILLALVPPMWFKVMNPKVKAYNS</sequence>
<evidence type="ECO:0000313" key="14">
    <source>
        <dbReference type="EMBL" id="GLR17969.1"/>
    </source>
</evidence>
<gene>
    <name evidence="14" type="primary">alkB</name>
    <name evidence="14" type="ORF">GCM10007940_25840</name>
</gene>
<comment type="subcellular location">
    <subcellularLocation>
        <location evidence="1">Cell inner membrane</location>
        <topology evidence="1">Multi-pass membrane protein</topology>
    </subcellularLocation>
</comment>
<evidence type="ECO:0000256" key="10">
    <source>
        <dbReference type="ARBA" id="ARBA00023033"/>
    </source>
</evidence>
<dbReference type="Pfam" id="PF00487">
    <property type="entry name" value="FA_desaturase"/>
    <property type="match status" value="1"/>
</dbReference>
<keyword evidence="7 12" id="KW-1133">Transmembrane helix</keyword>
<keyword evidence="10" id="KW-0503">Monooxygenase</keyword>
<dbReference type="AlphaFoldDB" id="A0AA37WFR2"/>
<dbReference type="InterPro" id="IPR005804">
    <property type="entry name" value="FA_desaturase_dom"/>
</dbReference>
<reference evidence="14" key="1">
    <citation type="journal article" date="2014" name="Int. J. Syst. Evol. Microbiol.">
        <title>Complete genome sequence of Corynebacterium casei LMG S-19264T (=DSM 44701T), isolated from a smear-ripened cheese.</title>
        <authorList>
            <consortium name="US DOE Joint Genome Institute (JGI-PGF)"/>
            <person name="Walter F."/>
            <person name="Albersmeier A."/>
            <person name="Kalinowski J."/>
            <person name="Ruckert C."/>
        </authorList>
    </citation>
    <scope>NUCLEOTIDE SEQUENCE</scope>
    <source>
        <strain evidence="14">NBRC 108769</strain>
    </source>
</reference>
<feature type="domain" description="Fatty acid desaturase" evidence="13">
    <location>
        <begin position="95"/>
        <end position="318"/>
    </location>
</feature>
<keyword evidence="15" id="KW-1185">Reference proteome</keyword>
<keyword evidence="11 12" id="KW-0472">Membrane</keyword>